<reference evidence="3" key="1">
    <citation type="journal article" date="2010" name="Nature">
        <title>The Amphimedon queenslandica genome and the evolution of animal complexity.</title>
        <authorList>
            <person name="Srivastava M."/>
            <person name="Simakov O."/>
            <person name="Chapman J."/>
            <person name="Fahey B."/>
            <person name="Gauthier M.E."/>
            <person name="Mitros T."/>
            <person name="Richards G.S."/>
            <person name="Conaco C."/>
            <person name="Dacre M."/>
            <person name="Hellsten U."/>
            <person name="Larroux C."/>
            <person name="Putnam N.H."/>
            <person name="Stanke M."/>
            <person name="Adamska M."/>
            <person name="Darling A."/>
            <person name="Degnan S.M."/>
            <person name="Oakley T.H."/>
            <person name="Plachetzki D.C."/>
            <person name="Zhai Y."/>
            <person name="Adamski M."/>
            <person name="Calcino A."/>
            <person name="Cummins S.F."/>
            <person name="Goodstein D.M."/>
            <person name="Harris C."/>
            <person name="Jackson D.J."/>
            <person name="Leys S.P."/>
            <person name="Shu S."/>
            <person name="Woodcroft B.J."/>
            <person name="Vervoort M."/>
            <person name="Kosik K.S."/>
            <person name="Manning G."/>
            <person name="Degnan B.M."/>
            <person name="Rokhsar D.S."/>
        </authorList>
    </citation>
    <scope>NUCLEOTIDE SEQUENCE [LARGE SCALE GENOMIC DNA]</scope>
</reference>
<dbReference type="PANTHER" id="PTHR16212:SF4">
    <property type="entry name" value="FOCADHESIN"/>
    <property type="match status" value="1"/>
</dbReference>
<dbReference type="Pfam" id="PF12530">
    <property type="entry name" value="DUF3730"/>
    <property type="match status" value="1"/>
</dbReference>
<dbReference type="InterPro" id="IPR022542">
    <property type="entry name" value="FOCAD/RST1_DUF3730"/>
</dbReference>
<dbReference type="EnsemblMetazoa" id="XM_019996374.1">
    <property type="protein sequence ID" value="XP_019851933.1"/>
    <property type="gene ID" value="LOC109581902"/>
</dbReference>
<evidence type="ECO:0000259" key="1">
    <source>
        <dbReference type="Pfam" id="PF12530"/>
    </source>
</evidence>
<dbReference type="RefSeq" id="XP_019851933.1">
    <property type="nucleotide sequence ID" value="XM_019996374.1"/>
</dbReference>
<dbReference type="PANTHER" id="PTHR16212">
    <property type="entry name" value="FOCADHESIN FAMILY MEMBER"/>
    <property type="match status" value="1"/>
</dbReference>
<dbReference type="GeneID" id="109581902"/>
<reference evidence="2" key="2">
    <citation type="submission" date="2024-06" db="UniProtKB">
        <authorList>
            <consortium name="EnsemblMetazoa"/>
        </authorList>
    </citation>
    <scope>IDENTIFICATION</scope>
</reference>
<name>A0AAN0J5E0_AMPQE</name>
<dbReference type="Proteomes" id="UP000007879">
    <property type="component" value="Unassembled WGS sequence"/>
</dbReference>
<feature type="domain" description="DUF3730" evidence="1">
    <location>
        <begin position="451"/>
        <end position="655"/>
    </location>
</feature>
<evidence type="ECO:0000313" key="2">
    <source>
        <dbReference type="EnsemblMetazoa" id="XP_019851933.1"/>
    </source>
</evidence>
<dbReference type="InterPro" id="IPR016024">
    <property type="entry name" value="ARM-type_fold"/>
</dbReference>
<accession>A0AAN0J5E0</accession>
<organism evidence="2 3">
    <name type="scientific">Amphimedon queenslandica</name>
    <name type="common">Sponge</name>
    <dbReference type="NCBI Taxonomy" id="400682"/>
    <lineage>
        <taxon>Eukaryota</taxon>
        <taxon>Metazoa</taxon>
        <taxon>Porifera</taxon>
        <taxon>Demospongiae</taxon>
        <taxon>Heteroscleromorpha</taxon>
        <taxon>Haplosclerida</taxon>
        <taxon>Niphatidae</taxon>
        <taxon>Amphimedon</taxon>
    </lineage>
</organism>
<dbReference type="AlphaFoldDB" id="A0AAN0J5E0"/>
<sequence length="1023" mass="114657">MDACLSVKKRISLLEKKRKQGPLPSNDKDLKDLLSQCQGADLNDVRTSCSVLQHAVLRKWVNAETLINDLRLIVPAANHPQVIVPLLLDVLRYQHSIMKCIQSSLLVRRHPLVSISSNNSILLHISIHSAIELLRMNPDVHSFSVLKPFFKYLLLDPHYSPLSDILHEQLLQLVRDESPLSRDILDTIVSIASFYSIDSIDSALSTIRRVSSLSKTVIGCYCEDIQQTCTFIDELVHLVFSLCVESTRLGLPLLELTLNLTKLIQFRHITASDCLCLSWLIIKQLLDSLVIKHLLEIVQCVLASVSPFLWCLFKLPLILLVSQTTPNNYNKISKTNILTANYLLSKIETEPPQKRECDPNDAVNHNLIMRSSISSQYLGMCFVAEKSLQFLVGRSSTDRLASSFQIRNMTQDDVLSLGIVICGIESLPTLVHSEIPLSIYNMGSLMVTYVVYTLGKVSDHESCFELLQSLPLFCSHSISAEMVTSTLLTLTKTPDILPTALRLLTKTWEKQDKILPYILPLLLPPVSGKAEWSISSAACLSDICRLRPEVHGEECIPYISQLLSYSDNPLMTALLISALTSLCSNGIVEPALLWKLLEPQLSSRDSPIIDKALCEFFVLAADTCNKDRPSQTFCDEALQHLWNMTLKEDTETVNNSVKAIASFPLESLTRQVLPGQLLNLLPYKEEELDQSVLSNAELLLIFLTVTRSDEKSLCLKPLISYLVEKEIVLLPRGTVYNALQKLKSSRTIMDKTRSELEKFLKSCCTVEHGPAIYYLNTDVVAEHPQSFPKKRDQLLNIIRKTLRTGTFNELCILSEGTEWNKLMTLTIETQIKVSGVRLAENGQKRNDTVNKAISDIVNMLKDSYRDCVFNGMGSVVGLVTSELVLDVYPQSLLLVLQYLTSYLNNNVLYSQHKGCSIADALKVLLTTATVQDITRSILVHIPVLTHFLGQYPLKTVQVLNGILKSLASEVVSIILRNDDPDITSLACLATSAIVQDLSFIKEVLHVVLLMSLYHYQWLTGVQY</sequence>
<protein>
    <recommendedName>
        <fullName evidence="1">DUF3730 domain-containing protein</fullName>
    </recommendedName>
</protein>
<evidence type="ECO:0000313" key="3">
    <source>
        <dbReference type="Proteomes" id="UP000007879"/>
    </source>
</evidence>
<dbReference type="GO" id="GO:0060147">
    <property type="term" value="P:regulation of post-transcriptional gene silencing"/>
    <property type="evidence" value="ECO:0007669"/>
    <property type="project" value="InterPro"/>
</dbReference>
<proteinExistence type="predicted"/>
<keyword evidence="3" id="KW-1185">Reference proteome</keyword>
<dbReference type="KEGG" id="aqu:109581902"/>
<dbReference type="InterPro" id="IPR045163">
    <property type="entry name" value="Focadhesin/RST1"/>
</dbReference>
<dbReference type="SUPFAM" id="SSF48371">
    <property type="entry name" value="ARM repeat"/>
    <property type="match status" value="1"/>
</dbReference>